<evidence type="ECO:0000259" key="2">
    <source>
        <dbReference type="Pfam" id="PF13716"/>
    </source>
</evidence>
<protein>
    <recommendedName>
        <fullName evidence="2">CRAL-TRIO domain-containing protein</fullName>
    </recommendedName>
</protein>
<feature type="region of interest" description="Disordered" evidence="1">
    <location>
        <begin position="1"/>
        <end position="31"/>
    </location>
</feature>
<dbReference type="InterPro" id="IPR036865">
    <property type="entry name" value="CRAL-TRIO_dom_sf"/>
</dbReference>
<accession>A0A9N8H860</accession>
<evidence type="ECO:0000313" key="4">
    <source>
        <dbReference type="Proteomes" id="UP001153069"/>
    </source>
</evidence>
<reference evidence="3" key="1">
    <citation type="submission" date="2020-06" db="EMBL/GenBank/DDBJ databases">
        <authorList>
            <consortium name="Plant Systems Biology data submission"/>
        </authorList>
    </citation>
    <scope>NUCLEOTIDE SEQUENCE</scope>
    <source>
        <strain evidence="3">D6</strain>
    </source>
</reference>
<feature type="region of interest" description="Disordered" evidence="1">
    <location>
        <begin position="50"/>
        <end position="94"/>
    </location>
</feature>
<keyword evidence="4" id="KW-1185">Reference proteome</keyword>
<gene>
    <name evidence="3" type="ORF">SEMRO_205_G086350.1</name>
</gene>
<sequence>MQAAAQDEDFRRHDDAGSNQRPPQVPDEGLDLWQEEVVADGANAEAVLVAVNDNGANDDEIDNVQDESDSSESEEEEEQEEDVNPAGPAAVELPLGPFDHRRMQLTHAERQWALDIKQAIEDEPELDSVSDFWVAQLALIDQGDTAASLERAHQMQGLRQEYGILDTYEHGRQAIHDFMDLFPELLLSFSFNHVYGTYVLVFDTAKLYAKTLNTKPGAMATWLSAIYYVNHCMSPDLEAIRSGVVYIVECEGFEWSKHFGLQIFKKFWLELGTVYPFQFKQMRCFHTGLCFTLMVSMVKQYLPAKVHSKFTVGNLCSLGRLDNVYYSPGVEFARNVLKLRLGESLDRRYRNEASFSL</sequence>
<evidence type="ECO:0000313" key="3">
    <source>
        <dbReference type="EMBL" id="CAB9504701.1"/>
    </source>
</evidence>
<proteinExistence type="predicted"/>
<dbReference type="AlphaFoldDB" id="A0A9N8H860"/>
<dbReference type="Pfam" id="PF13716">
    <property type="entry name" value="CRAL_TRIO_2"/>
    <property type="match status" value="1"/>
</dbReference>
<dbReference type="Gene3D" id="3.40.525.10">
    <property type="entry name" value="CRAL-TRIO lipid binding domain"/>
    <property type="match status" value="1"/>
</dbReference>
<comment type="caution">
    <text evidence="3">The sequence shown here is derived from an EMBL/GenBank/DDBJ whole genome shotgun (WGS) entry which is preliminary data.</text>
</comment>
<dbReference type="Proteomes" id="UP001153069">
    <property type="component" value="Unassembled WGS sequence"/>
</dbReference>
<dbReference type="EMBL" id="CAICTM010000204">
    <property type="protein sequence ID" value="CAB9504701.1"/>
    <property type="molecule type" value="Genomic_DNA"/>
</dbReference>
<dbReference type="InterPro" id="IPR001251">
    <property type="entry name" value="CRAL-TRIO_dom"/>
</dbReference>
<feature type="compositionally biased region" description="Acidic residues" evidence="1">
    <location>
        <begin position="56"/>
        <end position="83"/>
    </location>
</feature>
<name>A0A9N8H860_9STRA</name>
<dbReference type="SUPFAM" id="SSF52087">
    <property type="entry name" value="CRAL/TRIO domain"/>
    <property type="match status" value="1"/>
</dbReference>
<feature type="domain" description="CRAL-TRIO" evidence="2">
    <location>
        <begin position="199"/>
        <end position="318"/>
    </location>
</feature>
<organism evidence="3 4">
    <name type="scientific">Seminavis robusta</name>
    <dbReference type="NCBI Taxonomy" id="568900"/>
    <lineage>
        <taxon>Eukaryota</taxon>
        <taxon>Sar</taxon>
        <taxon>Stramenopiles</taxon>
        <taxon>Ochrophyta</taxon>
        <taxon>Bacillariophyta</taxon>
        <taxon>Bacillariophyceae</taxon>
        <taxon>Bacillariophycidae</taxon>
        <taxon>Naviculales</taxon>
        <taxon>Naviculaceae</taxon>
        <taxon>Seminavis</taxon>
    </lineage>
</organism>
<dbReference type="OrthoDB" id="75724at2759"/>
<evidence type="ECO:0000256" key="1">
    <source>
        <dbReference type="SAM" id="MobiDB-lite"/>
    </source>
</evidence>